<name>A0ABX6ICY8_9ACTN</name>
<dbReference type="Proteomes" id="UP001059836">
    <property type="component" value="Chromosome"/>
</dbReference>
<organism evidence="2 3">
    <name type="scientific">Gordonia pseudamarae</name>
    <dbReference type="NCBI Taxonomy" id="2831662"/>
    <lineage>
        <taxon>Bacteria</taxon>
        <taxon>Bacillati</taxon>
        <taxon>Actinomycetota</taxon>
        <taxon>Actinomycetes</taxon>
        <taxon>Mycobacteriales</taxon>
        <taxon>Gordoniaceae</taxon>
        <taxon>Gordonia</taxon>
    </lineage>
</organism>
<protein>
    <submittedName>
        <fullName evidence="2">Uncharacterized protein</fullName>
    </submittedName>
</protein>
<evidence type="ECO:0000256" key="1">
    <source>
        <dbReference type="SAM" id="SignalP"/>
    </source>
</evidence>
<feature type="signal peptide" evidence="1">
    <location>
        <begin position="1"/>
        <end position="20"/>
    </location>
</feature>
<dbReference type="EMBL" id="CP045809">
    <property type="protein sequence ID" value="QHN33757.1"/>
    <property type="molecule type" value="Genomic_DNA"/>
</dbReference>
<keyword evidence="3" id="KW-1185">Reference proteome</keyword>
<evidence type="ECO:0000313" key="2">
    <source>
        <dbReference type="EMBL" id="QHN33757.1"/>
    </source>
</evidence>
<reference evidence="2" key="1">
    <citation type="journal article" date="2021" name="Nat. Microbiol.">
        <title>Cocultivation of an ultrasmall environmental parasitic bacterium with lytic ability against bacteria associated with wastewater foams.</title>
        <authorList>
            <person name="Batinovic S."/>
            <person name="Rose J.J.A."/>
            <person name="Ratcliffe J."/>
            <person name="Seviour R.J."/>
            <person name="Petrovski S."/>
        </authorList>
    </citation>
    <scope>NUCLEOTIDE SEQUENCE</scope>
    <source>
        <strain evidence="2">CON9</strain>
    </source>
</reference>
<gene>
    <name evidence="2" type="ORF">GII31_01385</name>
</gene>
<dbReference type="RefSeq" id="WP_260840236.1">
    <property type="nucleotide sequence ID" value="NZ_CP045809.1"/>
</dbReference>
<keyword evidence="1" id="KW-0732">Signal</keyword>
<proteinExistence type="predicted"/>
<evidence type="ECO:0000313" key="3">
    <source>
        <dbReference type="Proteomes" id="UP001059836"/>
    </source>
</evidence>
<sequence>MRRRSSAGSLAACLGALALAGGVTVAAAGAADAAPGGPSYFSAAGFNCAIAENGNVGCDLGRSVPLQQYLGIGNASIYIPRGVRQMVIDNPWTPARPGLGIGTPFTRSGGNPPIETVGVPTGSGATAGYKVSRGGSSCYTGFHGAFYCTGPGGHGFNYYIMITAS</sequence>
<feature type="chain" id="PRO_5045343903" evidence="1">
    <location>
        <begin position="21"/>
        <end position="165"/>
    </location>
</feature>
<accession>A0ABX6ICY8</accession>